<dbReference type="InterPro" id="IPR002885">
    <property type="entry name" value="PPR_rpt"/>
</dbReference>
<feature type="domain" description="DYW" evidence="4">
    <location>
        <begin position="571"/>
        <end position="663"/>
    </location>
</feature>
<sequence>MDRAQLGGTLHACIYKLGYECNAFVGTALINAYSVCSYVGRARQVFDAIVDKDLVSWTGMVACYAENDCFVDSLQYFSQLRMVGFKPNNFTLVSVLKACIGLADFDTGKGVHGCALKTCYEREHYVGVALLDLYDKSGNVADYIRVFGEIPKDDVVSWSFMIARHAQSSQSTEALELFCQMREALVSPNQYTFASVLQACASLEALDFGKQIHCHVLKAGLNTNIFVSNSVMDVYAKCRIMENSMKIFAELPNRNDVSWNTIIVGYVHSGYGEKALSVLRNMLECEVQPTEVTYSSTLRACASLAATETGSQIHALSVKSIYDQNIVVSNALIDMYAKCGSIKDARLVFDKLVERDEVSWNAMISGCSMHGLSVEALKFFEMMQEAGCKPNKLTFVGVLSACSNAGLLEKGKAYFKSMIQDYGIQPCAEHYTCMVWLFGRSGHLDKAVKLIEDIHGEPSVMAWRALLGACVIHKNIELGKTCSEHILEIEPQDETAHVLLSNIYANAGRWGRVASIRMNMRKNGVRKEPGLSWIEDQGVIRYFTVGDTTHPDMKLINAMLEWLNMKARRAGYFPDHSAVLLNMEDDEKERRLWVHSERLALAFCLVKTPLRSQVRIFKNLRICLDCHTAIKFISRIVQRDIIMRDMNRFHHFQDGNCSCGDYW</sequence>
<name>A0AAV8U300_9ROSI</name>
<dbReference type="InterPro" id="IPR046848">
    <property type="entry name" value="E_motif"/>
</dbReference>
<dbReference type="NCBIfam" id="TIGR00756">
    <property type="entry name" value="PPR"/>
    <property type="match status" value="3"/>
</dbReference>
<evidence type="ECO:0000256" key="1">
    <source>
        <dbReference type="ARBA" id="ARBA00006643"/>
    </source>
</evidence>
<dbReference type="GO" id="GO:0003723">
    <property type="term" value="F:RNA binding"/>
    <property type="evidence" value="ECO:0007669"/>
    <property type="project" value="InterPro"/>
</dbReference>
<protein>
    <recommendedName>
        <fullName evidence="4">DYW domain-containing protein</fullName>
    </recommendedName>
</protein>
<feature type="repeat" description="PPR" evidence="3">
    <location>
        <begin position="53"/>
        <end position="87"/>
    </location>
</feature>
<dbReference type="Pfam" id="PF13041">
    <property type="entry name" value="PPR_2"/>
    <property type="match status" value="3"/>
</dbReference>
<dbReference type="Pfam" id="PF20431">
    <property type="entry name" value="E_motif"/>
    <property type="match status" value="1"/>
</dbReference>
<dbReference type="GO" id="GO:0009451">
    <property type="term" value="P:RNA modification"/>
    <property type="evidence" value="ECO:0007669"/>
    <property type="project" value="InterPro"/>
</dbReference>
<dbReference type="PANTHER" id="PTHR47926:SF520">
    <property type="entry name" value="DYW DOMAIN-CONTAINING PROTEIN"/>
    <property type="match status" value="1"/>
</dbReference>
<feature type="repeat" description="PPR" evidence="3">
    <location>
        <begin position="356"/>
        <end position="390"/>
    </location>
</feature>
<feature type="repeat" description="PPR" evidence="3">
    <location>
        <begin position="325"/>
        <end position="355"/>
    </location>
</feature>
<dbReference type="FunFam" id="1.25.40.10:FF:000366">
    <property type="entry name" value="Pentatricopeptide (PPR) repeat-containing protein"/>
    <property type="match status" value="1"/>
</dbReference>
<dbReference type="Proteomes" id="UP001159364">
    <property type="component" value="Linkage Group LG01"/>
</dbReference>
<reference evidence="5 6" key="1">
    <citation type="submission" date="2021-09" db="EMBL/GenBank/DDBJ databases">
        <title>Genomic insights and catalytic innovation underlie evolution of tropane alkaloids biosynthesis.</title>
        <authorList>
            <person name="Wang Y.-J."/>
            <person name="Tian T."/>
            <person name="Huang J.-P."/>
            <person name="Huang S.-X."/>
        </authorList>
    </citation>
    <scope>NUCLEOTIDE SEQUENCE [LARGE SCALE GENOMIC DNA]</scope>
    <source>
        <strain evidence="5">KIB-2018</strain>
        <tissue evidence="5">Leaf</tissue>
    </source>
</reference>
<accession>A0AAV8U300</accession>
<evidence type="ECO:0000313" key="5">
    <source>
        <dbReference type="EMBL" id="KAJ8773677.1"/>
    </source>
</evidence>
<dbReference type="EMBL" id="JAIWQS010000001">
    <property type="protein sequence ID" value="KAJ8773677.1"/>
    <property type="molecule type" value="Genomic_DNA"/>
</dbReference>
<gene>
    <name evidence="5" type="ORF">K2173_005923</name>
</gene>
<dbReference type="PROSITE" id="PS51375">
    <property type="entry name" value="PPR"/>
    <property type="match status" value="5"/>
</dbReference>
<comment type="similarity">
    <text evidence="1">Belongs to the PPR family. PCMP-H subfamily.</text>
</comment>
<keyword evidence="2" id="KW-0677">Repeat</keyword>
<evidence type="ECO:0000256" key="2">
    <source>
        <dbReference type="ARBA" id="ARBA00022737"/>
    </source>
</evidence>
<proteinExistence type="inferred from homology"/>
<dbReference type="PANTHER" id="PTHR47926">
    <property type="entry name" value="PENTATRICOPEPTIDE REPEAT-CONTAINING PROTEIN"/>
    <property type="match status" value="1"/>
</dbReference>
<feature type="repeat" description="PPR" evidence="3">
    <location>
        <begin position="255"/>
        <end position="289"/>
    </location>
</feature>
<dbReference type="InterPro" id="IPR011990">
    <property type="entry name" value="TPR-like_helical_dom_sf"/>
</dbReference>
<dbReference type="FunFam" id="1.25.40.10:FF:000031">
    <property type="entry name" value="Pentatricopeptide repeat-containing protein mitochondrial"/>
    <property type="match status" value="1"/>
</dbReference>
<evidence type="ECO:0000313" key="6">
    <source>
        <dbReference type="Proteomes" id="UP001159364"/>
    </source>
</evidence>
<dbReference type="FunFam" id="1.25.40.10:FF:000201">
    <property type="entry name" value="Pentatricopeptide repeat-containing protein mitochondrial"/>
    <property type="match status" value="1"/>
</dbReference>
<dbReference type="InterPro" id="IPR046960">
    <property type="entry name" value="PPR_At4g14850-like_plant"/>
</dbReference>
<dbReference type="InterPro" id="IPR032867">
    <property type="entry name" value="DYW_dom"/>
</dbReference>
<comment type="caution">
    <text evidence="5">The sequence shown here is derived from an EMBL/GenBank/DDBJ whole genome shotgun (WGS) entry which is preliminary data.</text>
</comment>
<keyword evidence="6" id="KW-1185">Reference proteome</keyword>
<evidence type="ECO:0000259" key="4">
    <source>
        <dbReference type="Pfam" id="PF14432"/>
    </source>
</evidence>
<organism evidence="5 6">
    <name type="scientific">Erythroxylum novogranatense</name>
    <dbReference type="NCBI Taxonomy" id="1862640"/>
    <lineage>
        <taxon>Eukaryota</taxon>
        <taxon>Viridiplantae</taxon>
        <taxon>Streptophyta</taxon>
        <taxon>Embryophyta</taxon>
        <taxon>Tracheophyta</taxon>
        <taxon>Spermatophyta</taxon>
        <taxon>Magnoliopsida</taxon>
        <taxon>eudicotyledons</taxon>
        <taxon>Gunneridae</taxon>
        <taxon>Pentapetalae</taxon>
        <taxon>rosids</taxon>
        <taxon>fabids</taxon>
        <taxon>Malpighiales</taxon>
        <taxon>Erythroxylaceae</taxon>
        <taxon>Erythroxylum</taxon>
    </lineage>
</organism>
<dbReference type="AlphaFoldDB" id="A0AAV8U300"/>
<dbReference type="Pfam" id="PF14432">
    <property type="entry name" value="DYW_deaminase"/>
    <property type="match status" value="1"/>
</dbReference>
<dbReference type="FunFam" id="1.25.40.10:FF:000073">
    <property type="entry name" value="Pentatricopeptide repeat-containing protein chloroplastic"/>
    <property type="match status" value="1"/>
</dbReference>
<dbReference type="GO" id="GO:0008270">
    <property type="term" value="F:zinc ion binding"/>
    <property type="evidence" value="ECO:0007669"/>
    <property type="project" value="InterPro"/>
</dbReference>
<evidence type="ECO:0000256" key="3">
    <source>
        <dbReference type="PROSITE-ProRule" id="PRU00708"/>
    </source>
</evidence>
<dbReference type="FunFam" id="1.25.40.10:FF:000471">
    <property type="entry name" value="Putative pentatricopeptide repeat-containing protein, mitochondrial"/>
    <property type="match status" value="1"/>
</dbReference>
<feature type="repeat" description="PPR" evidence="3">
    <location>
        <begin position="154"/>
        <end position="188"/>
    </location>
</feature>
<dbReference type="Pfam" id="PF01535">
    <property type="entry name" value="PPR"/>
    <property type="match status" value="3"/>
</dbReference>
<dbReference type="Gene3D" id="1.25.40.10">
    <property type="entry name" value="Tetratricopeptide repeat domain"/>
    <property type="match status" value="5"/>
</dbReference>